<dbReference type="STRING" id="1044.EH31_15120"/>
<dbReference type="EMBL" id="JMIW01000007">
    <property type="protein sequence ID" value="KEO88765.1"/>
    <property type="molecule type" value="Genomic_DNA"/>
</dbReference>
<feature type="region of interest" description="Disordered" evidence="1">
    <location>
        <begin position="54"/>
        <end position="74"/>
    </location>
</feature>
<dbReference type="InterPro" id="IPR024078">
    <property type="entry name" value="LmbE-like_dom_sf"/>
</dbReference>
<evidence type="ECO:0008006" key="5">
    <source>
        <dbReference type="Google" id="ProtNLM"/>
    </source>
</evidence>
<name>A0A074M7R1_ERYLO</name>
<dbReference type="Pfam" id="PF02585">
    <property type="entry name" value="PIG-L"/>
    <property type="match status" value="1"/>
</dbReference>
<protein>
    <recommendedName>
        <fullName evidence="5">GlcNAc-PI de-N-acetylase</fullName>
    </recommendedName>
</protein>
<dbReference type="RefSeq" id="WP_034961531.1">
    <property type="nucleotide sequence ID" value="NZ_JMIW01000007.1"/>
</dbReference>
<dbReference type="InterPro" id="IPR003737">
    <property type="entry name" value="GlcNAc_PI_deacetylase-related"/>
</dbReference>
<accession>A0A074M7R1</accession>
<evidence type="ECO:0000256" key="2">
    <source>
        <dbReference type="SAM" id="SignalP"/>
    </source>
</evidence>
<dbReference type="GO" id="GO:0016811">
    <property type="term" value="F:hydrolase activity, acting on carbon-nitrogen (but not peptide) bonds, in linear amides"/>
    <property type="evidence" value="ECO:0007669"/>
    <property type="project" value="TreeGrafter"/>
</dbReference>
<reference evidence="3 4" key="1">
    <citation type="submission" date="2014-04" db="EMBL/GenBank/DDBJ databases">
        <title>A comprehensive comparison of genomes of Erythrobacter spp. strains.</title>
        <authorList>
            <person name="Zheng Q."/>
        </authorList>
    </citation>
    <scope>NUCLEOTIDE SEQUENCE [LARGE SCALE GENOMIC DNA]</scope>
    <source>
        <strain evidence="3 4">DSM 6997</strain>
    </source>
</reference>
<dbReference type="PANTHER" id="PTHR12993">
    <property type="entry name" value="N-ACETYLGLUCOSAMINYL-PHOSPHATIDYLINOSITOL DE-N-ACETYLASE-RELATED"/>
    <property type="match status" value="1"/>
</dbReference>
<dbReference type="SUPFAM" id="SSF102588">
    <property type="entry name" value="LmbE-like"/>
    <property type="match status" value="1"/>
</dbReference>
<proteinExistence type="predicted"/>
<gene>
    <name evidence="3" type="ORF">EH31_15120</name>
</gene>
<evidence type="ECO:0000313" key="3">
    <source>
        <dbReference type="EMBL" id="KEO88765.1"/>
    </source>
</evidence>
<dbReference type="Gene3D" id="3.40.50.10320">
    <property type="entry name" value="LmbE-like"/>
    <property type="match status" value="1"/>
</dbReference>
<keyword evidence="2" id="KW-0732">Signal</keyword>
<sequence length="318" mass="34033">MAAAYSHFRVELPFALAMGCLATLAAPALAQTAGPQPQEETLEDGQVVTRITPGQRPKAIPLAPRASDAKRDDAGPNNPIIPEVASVLAILAHPDDELIMAPVLARIAREKGEVTLVFATSGDAGPGNSGLEPGAKLATLRENEARCSAFALGIEEPIFWRFGDGTLAGEARNTQSQMRDMSERIAGLIALQKPNVIMTWGPDGGYGHADHRITSNAVTQVVQAMGPERPDLLYAAFPAASDPEEGELAGFDGWARLHPSLVTNSISYELPDLDATIAAVDCYESQFAAAPRRVLAGTLHERIWRGQVPFRLAFPRER</sequence>
<dbReference type="Proteomes" id="UP000027647">
    <property type="component" value="Unassembled WGS sequence"/>
</dbReference>
<dbReference type="PANTHER" id="PTHR12993:SF11">
    <property type="entry name" value="N-ACETYLGLUCOSAMINYL-PHOSPHATIDYLINOSITOL DE-N-ACETYLASE"/>
    <property type="match status" value="1"/>
</dbReference>
<organism evidence="3 4">
    <name type="scientific">Erythrobacter longus</name>
    <dbReference type="NCBI Taxonomy" id="1044"/>
    <lineage>
        <taxon>Bacteria</taxon>
        <taxon>Pseudomonadati</taxon>
        <taxon>Pseudomonadota</taxon>
        <taxon>Alphaproteobacteria</taxon>
        <taxon>Sphingomonadales</taxon>
        <taxon>Erythrobacteraceae</taxon>
        <taxon>Erythrobacter/Porphyrobacter group</taxon>
        <taxon>Erythrobacter</taxon>
    </lineage>
</organism>
<feature type="chain" id="PRO_5001696973" description="GlcNAc-PI de-N-acetylase" evidence="2">
    <location>
        <begin position="31"/>
        <end position="318"/>
    </location>
</feature>
<feature type="signal peptide" evidence="2">
    <location>
        <begin position="1"/>
        <end position="30"/>
    </location>
</feature>
<dbReference type="OrthoDB" id="116799at2"/>
<evidence type="ECO:0000313" key="4">
    <source>
        <dbReference type="Proteomes" id="UP000027647"/>
    </source>
</evidence>
<dbReference type="AlphaFoldDB" id="A0A074M7R1"/>
<evidence type="ECO:0000256" key="1">
    <source>
        <dbReference type="SAM" id="MobiDB-lite"/>
    </source>
</evidence>
<dbReference type="eggNOG" id="COG2120">
    <property type="taxonomic scope" value="Bacteria"/>
</dbReference>
<comment type="caution">
    <text evidence="3">The sequence shown here is derived from an EMBL/GenBank/DDBJ whole genome shotgun (WGS) entry which is preliminary data.</text>
</comment>
<keyword evidence="4" id="KW-1185">Reference proteome</keyword>